<evidence type="ECO:0000313" key="2">
    <source>
        <dbReference type="EMBL" id="KAJ7189827.1"/>
    </source>
</evidence>
<dbReference type="Proteomes" id="UP001219525">
    <property type="component" value="Unassembled WGS sequence"/>
</dbReference>
<proteinExistence type="predicted"/>
<gene>
    <name evidence="2" type="ORF">GGX14DRAFT_580383</name>
</gene>
<keyword evidence="3" id="KW-1185">Reference proteome</keyword>
<name>A0AAD6UQ11_9AGAR</name>
<dbReference type="EMBL" id="JARJCW010000165">
    <property type="protein sequence ID" value="KAJ7189827.1"/>
    <property type="molecule type" value="Genomic_DNA"/>
</dbReference>
<feature type="region of interest" description="Disordered" evidence="1">
    <location>
        <begin position="1"/>
        <end position="36"/>
    </location>
</feature>
<accession>A0AAD6UQ11</accession>
<evidence type="ECO:0000313" key="3">
    <source>
        <dbReference type="Proteomes" id="UP001219525"/>
    </source>
</evidence>
<organism evidence="2 3">
    <name type="scientific">Mycena pura</name>
    <dbReference type="NCBI Taxonomy" id="153505"/>
    <lineage>
        <taxon>Eukaryota</taxon>
        <taxon>Fungi</taxon>
        <taxon>Dikarya</taxon>
        <taxon>Basidiomycota</taxon>
        <taxon>Agaricomycotina</taxon>
        <taxon>Agaricomycetes</taxon>
        <taxon>Agaricomycetidae</taxon>
        <taxon>Agaricales</taxon>
        <taxon>Marasmiineae</taxon>
        <taxon>Mycenaceae</taxon>
        <taxon>Mycena</taxon>
    </lineage>
</organism>
<comment type="caution">
    <text evidence="2">The sequence shown here is derived from an EMBL/GenBank/DDBJ whole genome shotgun (WGS) entry which is preliminary data.</text>
</comment>
<evidence type="ECO:0000256" key="1">
    <source>
        <dbReference type="SAM" id="MobiDB-lite"/>
    </source>
</evidence>
<sequence length="224" mass="24711">MDLSELSPMFRAPTPTSDSSEGVDDQIGPAPLPERPPYLYPIGEDPLFYFARDENGKFIWPELVQYVASHFSPRVGCLIRLPATVGGCGRCFLHGLKCTLPSVATPRPLPYSVILGTHSKPRPAECEAFLTRFYSDAKAAFMIFDRNVQRSQSAIESGYTALLNGITDPTILNLITILAAALDVSPVVVGLLRHRSMELSIDFDGLFTKAIELIDAWKARRARN</sequence>
<protein>
    <submittedName>
        <fullName evidence="2">Uncharacterized protein</fullName>
    </submittedName>
</protein>
<dbReference type="AlphaFoldDB" id="A0AAD6UQ11"/>
<reference evidence="2" key="1">
    <citation type="submission" date="2023-03" db="EMBL/GenBank/DDBJ databases">
        <title>Massive genome expansion in bonnet fungi (Mycena s.s.) driven by repeated elements and novel gene families across ecological guilds.</title>
        <authorList>
            <consortium name="Lawrence Berkeley National Laboratory"/>
            <person name="Harder C.B."/>
            <person name="Miyauchi S."/>
            <person name="Viragh M."/>
            <person name="Kuo A."/>
            <person name="Thoen E."/>
            <person name="Andreopoulos B."/>
            <person name="Lu D."/>
            <person name="Skrede I."/>
            <person name="Drula E."/>
            <person name="Henrissat B."/>
            <person name="Morin E."/>
            <person name="Kohler A."/>
            <person name="Barry K."/>
            <person name="LaButti K."/>
            <person name="Morin E."/>
            <person name="Salamov A."/>
            <person name="Lipzen A."/>
            <person name="Mereny Z."/>
            <person name="Hegedus B."/>
            <person name="Baldrian P."/>
            <person name="Stursova M."/>
            <person name="Weitz H."/>
            <person name="Taylor A."/>
            <person name="Grigoriev I.V."/>
            <person name="Nagy L.G."/>
            <person name="Martin F."/>
            <person name="Kauserud H."/>
        </authorList>
    </citation>
    <scope>NUCLEOTIDE SEQUENCE</scope>
    <source>
        <strain evidence="2">9144</strain>
    </source>
</reference>